<keyword evidence="6" id="KW-0732">Signal</keyword>
<evidence type="ECO:0000256" key="1">
    <source>
        <dbReference type="ARBA" id="ARBA00023239"/>
    </source>
</evidence>
<dbReference type="EC" id="4.2.2.-" evidence="3"/>
<feature type="signal peptide" evidence="6">
    <location>
        <begin position="1"/>
        <end position="22"/>
    </location>
</feature>
<keyword evidence="9" id="KW-1185">Reference proteome</keyword>
<comment type="subcellular location">
    <subcellularLocation>
        <location evidence="3">Cell membrane</location>
        <topology evidence="3">Lipid-anchor</topology>
    </subcellularLocation>
</comment>
<gene>
    <name evidence="3" type="primary">rlpA</name>
    <name evidence="8" type="ORF">C0Z20_29320</name>
</gene>
<dbReference type="InterPro" id="IPR012997">
    <property type="entry name" value="RplA"/>
</dbReference>
<feature type="region of interest" description="Disordered" evidence="5">
    <location>
        <begin position="44"/>
        <end position="66"/>
    </location>
</feature>
<name>A0A2N7WMX3_9BURK</name>
<dbReference type="EMBL" id="PNYC01000029">
    <property type="protein sequence ID" value="PMS30770.1"/>
    <property type="molecule type" value="Genomic_DNA"/>
</dbReference>
<dbReference type="Gene3D" id="2.40.40.10">
    <property type="entry name" value="RlpA-like domain"/>
    <property type="match status" value="1"/>
</dbReference>
<dbReference type="InterPro" id="IPR034718">
    <property type="entry name" value="RlpA"/>
</dbReference>
<proteinExistence type="inferred from homology"/>
<sequence length="199" mass="21212">MKRRLHRFVGTLFAAGVLGGCAMPPSQTGDAKVTTITSRTGAGAPLAFGQNKPAAPAPAASDSKLADAKPIDESIPDISGFHQVGRASWYGPWFHGRRTASGERFNMHALTAAHKTLPLSSYVRVTNTQNDKTVVVKINDRGPYVRGRIIDLSYAAARELGLQHDGTAHVKIVGLSQEEASEVERGEKLASADTPKSPQ</sequence>
<keyword evidence="2 3" id="KW-0961">Cell wall biogenesis/degradation</keyword>
<dbReference type="SUPFAM" id="SSF50685">
    <property type="entry name" value="Barwin-like endoglucanases"/>
    <property type="match status" value="1"/>
</dbReference>
<comment type="function">
    <text evidence="3">Lytic transglycosylase with a strong preference for naked glycan strands that lack stem peptides.</text>
</comment>
<evidence type="ECO:0000256" key="3">
    <source>
        <dbReference type="HAMAP-Rule" id="MF_02071"/>
    </source>
</evidence>
<feature type="chain" id="PRO_5015015569" description="Endolytic peptidoglycan transglycosylase RlpA" evidence="6">
    <location>
        <begin position="23"/>
        <end position="199"/>
    </location>
</feature>
<accession>A0A2N7WMX3</accession>
<dbReference type="Proteomes" id="UP000235777">
    <property type="component" value="Unassembled WGS sequence"/>
</dbReference>
<dbReference type="RefSeq" id="WP_026230040.1">
    <property type="nucleotide sequence ID" value="NZ_KB890189.1"/>
</dbReference>
<comment type="caution">
    <text evidence="8">The sequence shown here is derived from an EMBL/GenBank/DDBJ whole genome shotgun (WGS) entry which is preliminary data.</text>
</comment>
<dbReference type="Pfam" id="PF03330">
    <property type="entry name" value="DPBB_1"/>
    <property type="match status" value="1"/>
</dbReference>
<dbReference type="GO" id="GO:0071555">
    <property type="term" value="P:cell wall organization"/>
    <property type="evidence" value="ECO:0007669"/>
    <property type="project" value="UniProtKB-KW"/>
</dbReference>
<evidence type="ECO:0000259" key="7">
    <source>
        <dbReference type="Pfam" id="PF03330"/>
    </source>
</evidence>
<dbReference type="CDD" id="cd22268">
    <property type="entry name" value="DPBB_RlpA-like"/>
    <property type="match status" value="1"/>
</dbReference>
<keyword evidence="3" id="KW-0449">Lipoprotein</keyword>
<dbReference type="PANTHER" id="PTHR34183:SF1">
    <property type="entry name" value="ENDOLYTIC PEPTIDOGLYCAN TRANSGLYCOSYLASE RLPA"/>
    <property type="match status" value="1"/>
</dbReference>
<reference evidence="8 9" key="1">
    <citation type="submission" date="2018-01" db="EMBL/GenBank/DDBJ databases">
        <title>Whole genome analyses suggest that Burkholderia sensu lato contains two further novel genera in the rhizoxinica-symbiotica group Mycetohabitans gen. nov., and Trinickia gen. nov.: implications for the evolution of diazotrophy and nodulation in the Burkholderiaceae.</title>
        <authorList>
            <person name="Estrada-de los Santos P."/>
            <person name="Palmer M."/>
            <person name="Chavez-Ramirez B."/>
            <person name="Beukes C."/>
            <person name="Steenkamp E.T."/>
            <person name="Hirsch A.M."/>
            <person name="Manyaka P."/>
            <person name="Maluk M."/>
            <person name="Lafos M."/>
            <person name="Crook M."/>
            <person name="Gross E."/>
            <person name="Simon M.F."/>
            <person name="Bueno dos Reis Junior F."/>
            <person name="Poole P.S."/>
            <person name="Venter S.N."/>
            <person name="James E.K."/>
        </authorList>
    </citation>
    <scope>NUCLEOTIDE SEQUENCE [LARGE SCALE GENOMIC DNA]</scope>
    <source>
        <strain evidence="8 9">JPY 581</strain>
    </source>
</reference>
<comment type="similarity">
    <text evidence="3 4">Belongs to the RlpA family.</text>
</comment>
<dbReference type="GO" id="GO:0000270">
    <property type="term" value="P:peptidoglycan metabolic process"/>
    <property type="evidence" value="ECO:0007669"/>
    <property type="project" value="UniProtKB-UniRule"/>
</dbReference>
<keyword evidence="3" id="KW-1003">Cell membrane</keyword>
<organism evidence="8 9">
    <name type="scientific">Trinickia symbiotica</name>
    <dbReference type="NCBI Taxonomy" id="863227"/>
    <lineage>
        <taxon>Bacteria</taxon>
        <taxon>Pseudomonadati</taxon>
        <taxon>Pseudomonadota</taxon>
        <taxon>Betaproteobacteria</taxon>
        <taxon>Burkholderiales</taxon>
        <taxon>Burkholderiaceae</taxon>
        <taxon>Trinickia</taxon>
    </lineage>
</organism>
<dbReference type="NCBIfam" id="TIGR00413">
    <property type="entry name" value="rlpA"/>
    <property type="match status" value="1"/>
</dbReference>
<evidence type="ECO:0000256" key="6">
    <source>
        <dbReference type="SAM" id="SignalP"/>
    </source>
</evidence>
<dbReference type="PANTHER" id="PTHR34183">
    <property type="entry name" value="ENDOLYTIC PEPTIDOGLYCAN TRANSGLYCOSYLASE RLPA"/>
    <property type="match status" value="1"/>
</dbReference>
<keyword evidence="3" id="KW-0564">Palmitate</keyword>
<keyword evidence="1 3" id="KW-0456">Lyase</keyword>
<feature type="region of interest" description="Disordered" evidence="5">
    <location>
        <begin position="177"/>
        <end position="199"/>
    </location>
</feature>
<dbReference type="OrthoDB" id="9779128at2"/>
<dbReference type="STRING" id="863227.GCA_000373005_04081"/>
<keyword evidence="3" id="KW-0472">Membrane</keyword>
<feature type="compositionally biased region" description="Low complexity" evidence="5">
    <location>
        <begin position="52"/>
        <end position="63"/>
    </location>
</feature>
<evidence type="ECO:0000256" key="4">
    <source>
        <dbReference type="RuleBase" id="RU003495"/>
    </source>
</evidence>
<dbReference type="PROSITE" id="PS51257">
    <property type="entry name" value="PROKAR_LIPOPROTEIN"/>
    <property type="match status" value="1"/>
</dbReference>
<dbReference type="GO" id="GO:0008932">
    <property type="term" value="F:lytic endotransglycosylase activity"/>
    <property type="evidence" value="ECO:0007669"/>
    <property type="project" value="UniProtKB-UniRule"/>
</dbReference>
<protein>
    <recommendedName>
        <fullName evidence="3">Endolytic peptidoglycan transglycosylase RlpA</fullName>
        <ecNumber evidence="3">4.2.2.-</ecNumber>
    </recommendedName>
</protein>
<feature type="domain" description="RlpA-like protein double-psi beta-barrel" evidence="7">
    <location>
        <begin position="83"/>
        <end position="172"/>
    </location>
</feature>
<evidence type="ECO:0000313" key="8">
    <source>
        <dbReference type="EMBL" id="PMS30770.1"/>
    </source>
</evidence>
<dbReference type="GO" id="GO:0005886">
    <property type="term" value="C:plasma membrane"/>
    <property type="evidence" value="ECO:0007669"/>
    <property type="project" value="UniProtKB-SubCell"/>
</dbReference>
<evidence type="ECO:0000256" key="5">
    <source>
        <dbReference type="SAM" id="MobiDB-lite"/>
    </source>
</evidence>
<dbReference type="AlphaFoldDB" id="A0A2N7WMX3"/>
<dbReference type="InterPro" id="IPR009009">
    <property type="entry name" value="RlpA-like_DPBB"/>
</dbReference>
<evidence type="ECO:0000313" key="9">
    <source>
        <dbReference type="Proteomes" id="UP000235777"/>
    </source>
</evidence>
<dbReference type="InterPro" id="IPR036908">
    <property type="entry name" value="RlpA-like_sf"/>
</dbReference>
<evidence type="ECO:0000256" key="2">
    <source>
        <dbReference type="ARBA" id="ARBA00023316"/>
    </source>
</evidence>
<dbReference type="HAMAP" id="MF_02071">
    <property type="entry name" value="RlpA"/>
    <property type="match status" value="1"/>
</dbReference>